<keyword evidence="4 7" id="KW-0812">Transmembrane</keyword>
<feature type="transmembrane region" description="Helical" evidence="7">
    <location>
        <begin position="238"/>
        <end position="258"/>
    </location>
</feature>
<comment type="subcellular location">
    <subcellularLocation>
        <location evidence="1">Cell membrane</location>
        <topology evidence="1">Multi-pass membrane protein</topology>
    </subcellularLocation>
</comment>
<evidence type="ECO:0000256" key="3">
    <source>
        <dbReference type="ARBA" id="ARBA00022475"/>
    </source>
</evidence>
<organism evidence="8 9">
    <name type="scientific">Atlanticothrix silvestris CENA357</name>
    <dbReference type="NCBI Taxonomy" id="1725252"/>
    <lineage>
        <taxon>Bacteria</taxon>
        <taxon>Bacillati</taxon>
        <taxon>Cyanobacteriota</taxon>
        <taxon>Cyanophyceae</taxon>
        <taxon>Nostocales</taxon>
        <taxon>Nodulariaceae</taxon>
        <taxon>Atlanticothrix</taxon>
        <taxon>Atlanticothrix silvestris</taxon>
    </lineage>
</organism>
<evidence type="ECO:0000256" key="7">
    <source>
        <dbReference type="SAM" id="Phobius"/>
    </source>
</evidence>
<keyword evidence="3" id="KW-1003">Cell membrane</keyword>
<comment type="caution">
    <text evidence="8">The sequence shown here is derived from an EMBL/GenBank/DDBJ whole genome shotgun (WGS) entry which is preliminary data.</text>
</comment>
<dbReference type="InterPro" id="IPR050833">
    <property type="entry name" value="Poly_Biosynth_Transport"/>
</dbReference>
<evidence type="ECO:0000313" key="8">
    <source>
        <dbReference type="EMBL" id="MBH8551090.1"/>
    </source>
</evidence>
<feature type="transmembrane region" description="Helical" evidence="7">
    <location>
        <begin position="450"/>
        <end position="470"/>
    </location>
</feature>
<sequence length="493" mass="54307">MESPKKPSSLQQKTVKGLIWSALDSWGRQVISLGVFFILARLLGPEAFGLVALSSVFLAFLQVFLDQGFSTAIVQRQKLDAEHLDTAFWITLGISLILTVSSVACAGLAADLFHQPQLVPIIRCLSIGFIFSGLNSVQQAILQRQFAFKSLAIRSLIAVLVGGTVGVVMAFLNFGVWSIVGQQLSNSFVQVLVLWRVSNWRPGLRFSTIHAKELFSFGIHVSGFNILNFFNRRSDDLLIGYFLGPIALGYYSVAYRILLVMTEVLISTTTKVTIPIFSRLQAEPERLIKAFYKATQFAGLIAFPMFIIVPVLAPELVKILFGDQWNQSVPVMQILSLIGPIHLIIFYNSSVLTALGKPSWRLGIHVINTVTNVIGFALVVQWGIVAVASFYVIRSYLLSPISLLAINKLVNINIIKYLNLYVVPLIASVIMVATMLSIKYLAIQLIDIRLLTAILVLLGILTYVLAISLISPSLLAEIVDLAKSVKLKVAEKS</sequence>
<proteinExistence type="inferred from homology"/>
<dbReference type="Proteomes" id="UP000599391">
    <property type="component" value="Unassembled WGS sequence"/>
</dbReference>
<comment type="similarity">
    <text evidence="2">Belongs to the polysaccharide synthase family.</text>
</comment>
<name>A0A8J7KVC3_9CYAN</name>
<dbReference type="GO" id="GO:0005886">
    <property type="term" value="C:plasma membrane"/>
    <property type="evidence" value="ECO:0007669"/>
    <property type="project" value="UniProtKB-SubCell"/>
</dbReference>
<evidence type="ECO:0000256" key="4">
    <source>
        <dbReference type="ARBA" id="ARBA00022692"/>
    </source>
</evidence>
<dbReference type="CDD" id="cd13127">
    <property type="entry name" value="MATE_tuaB_like"/>
    <property type="match status" value="1"/>
</dbReference>
<keyword evidence="6 7" id="KW-0472">Membrane</keyword>
<evidence type="ECO:0000256" key="1">
    <source>
        <dbReference type="ARBA" id="ARBA00004651"/>
    </source>
</evidence>
<dbReference type="EMBL" id="JAECZB010000002">
    <property type="protein sequence ID" value="MBH8551090.1"/>
    <property type="molecule type" value="Genomic_DNA"/>
</dbReference>
<dbReference type="PANTHER" id="PTHR30250:SF10">
    <property type="entry name" value="LIPOPOLYSACCHARIDE BIOSYNTHESIS PROTEIN WZXC"/>
    <property type="match status" value="1"/>
</dbReference>
<keyword evidence="5 7" id="KW-1133">Transmembrane helix</keyword>
<dbReference type="Pfam" id="PF13440">
    <property type="entry name" value="Polysacc_synt_3"/>
    <property type="match status" value="1"/>
</dbReference>
<feature type="transmembrane region" description="Helical" evidence="7">
    <location>
        <begin position="333"/>
        <end position="355"/>
    </location>
</feature>
<feature type="transmembrane region" description="Helical" evidence="7">
    <location>
        <begin position="294"/>
        <end position="313"/>
    </location>
</feature>
<dbReference type="AlphaFoldDB" id="A0A8J7KVC3"/>
<evidence type="ECO:0000256" key="5">
    <source>
        <dbReference type="ARBA" id="ARBA00022989"/>
    </source>
</evidence>
<gene>
    <name evidence="8" type="ORF">I8751_01535</name>
</gene>
<feature type="transmembrane region" description="Helical" evidence="7">
    <location>
        <begin position="116"/>
        <end position="135"/>
    </location>
</feature>
<dbReference type="RefSeq" id="WP_214437406.1">
    <property type="nucleotide sequence ID" value="NZ_JAECZB010000002.1"/>
</dbReference>
<keyword evidence="9" id="KW-1185">Reference proteome</keyword>
<reference evidence="8 9" key="1">
    <citation type="journal article" date="2021" name="Int. J. Syst. Evol. Microbiol.">
        <title>Amazonocrinis nigriterrae gen. nov., sp. nov., Atlanticothrix silvestris gen. nov., sp. nov. and Dendronalium phyllosphericum gen. nov., sp. nov., nostocacean cyanobacteria from Brazilian environments.</title>
        <authorList>
            <person name="Alvarenga D.O."/>
            <person name="Andreote A.P.D."/>
            <person name="Branco L.H.Z."/>
            <person name="Delbaje E."/>
            <person name="Cruz R.B."/>
            <person name="Varani A.M."/>
            <person name="Fiore M.F."/>
        </authorList>
    </citation>
    <scope>NUCLEOTIDE SEQUENCE [LARGE SCALE GENOMIC DNA]</scope>
    <source>
        <strain evidence="8 9">CENA357</strain>
    </source>
</reference>
<feature type="transmembrane region" description="Helical" evidence="7">
    <location>
        <begin position="156"/>
        <end position="180"/>
    </location>
</feature>
<feature type="transmembrane region" description="Helical" evidence="7">
    <location>
        <begin position="417"/>
        <end position="438"/>
    </location>
</feature>
<protein>
    <submittedName>
        <fullName evidence="8">Lipopolysaccharide biosynthesis protein</fullName>
    </submittedName>
</protein>
<evidence type="ECO:0000256" key="6">
    <source>
        <dbReference type="ARBA" id="ARBA00023136"/>
    </source>
</evidence>
<evidence type="ECO:0000313" key="9">
    <source>
        <dbReference type="Proteomes" id="UP000599391"/>
    </source>
</evidence>
<dbReference type="PANTHER" id="PTHR30250">
    <property type="entry name" value="PST FAMILY PREDICTED COLANIC ACID TRANSPORTER"/>
    <property type="match status" value="1"/>
</dbReference>
<evidence type="ECO:0000256" key="2">
    <source>
        <dbReference type="ARBA" id="ARBA00007430"/>
    </source>
</evidence>
<feature type="transmembrane region" description="Helical" evidence="7">
    <location>
        <begin position="86"/>
        <end position="110"/>
    </location>
</feature>
<accession>A0A8J7KVC3</accession>
<feature type="transmembrane region" description="Helical" evidence="7">
    <location>
        <begin position="47"/>
        <end position="65"/>
    </location>
</feature>